<reference evidence="2 3" key="1">
    <citation type="submission" date="2019-06" db="EMBL/GenBank/DDBJ databases">
        <title>Genome sequence of Ureibacillus terrenus.</title>
        <authorList>
            <person name="Maclea K.S."/>
            <person name="Simoes M."/>
        </authorList>
    </citation>
    <scope>NUCLEOTIDE SEQUENCE [LARGE SCALE GENOMIC DNA]</scope>
    <source>
        <strain evidence="2 3">ATCC BAA-384</strain>
    </source>
</reference>
<proteinExistence type="predicted"/>
<dbReference type="OrthoDB" id="2617663at2"/>
<accession>A0A540V2X1</accession>
<sequence length="112" mass="12913">MRREGPGRHGHGHCDKGGAKTFRRKRAVMFLEHLETKEKVLKKQLETKELQAANPVIAGELKATQEIIADFVQMFELYEFEKYQDLLTRQDQKNGNEKPDDGETENAEQPES</sequence>
<feature type="region of interest" description="Disordered" evidence="1">
    <location>
        <begin position="1"/>
        <end position="20"/>
    </location>
</feature>
<dbReference type="AlphaFoldDB" id="A0A540V2X1"/>
<feature type="compositionally biased region" description="Acidic residues" evidence="1">
    <location>
        <begin position="102"/>
        <end position="112"/>
    </location>
</feature>
<gene>
    <name evidence="2" type="ORF">FKZ59_07210</name>
</gene>
<evidence type="ECO:0000256" key="1">
    <source>
        <dbReference type="SAM" id="MobiDB-lite"/>
    </source>
</evidence>
<name>A0A540V2X1_9BACL</name>
<evidence type="ECO:0000313" key="3">
    <source>
        <dbReference type="Proteomes" id="UP000315753"/>
    </source>
</evidence>
<comment type="caution">
    <text evidence="2">The sequence shown here is derived from an EMBL/GenBank/DDBJ whole genome shotgun (WGS) entry which is preliminary data.</text>
</comment>
<dbReference type="Proteomes" id="UP000315753">
    <property type="component" value="Unassembled WGS sequence"/>
</dbReference>
<dbReference type="EMBL" id="VIGD01000007">
    <property type="protein sequence ID" value="TQE91094.1"/>
    <property type="molecule type" value="Genomic_DNA"/>
</dbReference>
<feature type="region of interest" description="Disordered" evidence="1">
    <location>
        <begin position="89"/>
        <end position="112"/>
    </location>
</feature>
<dbReference type="RefSeq" id="WP_141602078.1">
    <property type="nucleotide sequence ID" value="NZ_JARMSC010000015.1"/>
</dbReference>
<organism evidence="2 3">
    <name type="scientific">Ureibacillus terrenus</name>
    <dbReference type="NCBI Taxonomy" id="118246"/>
    <lineage>
        <taxon>Bacteria</taxon>
        <taxon>Bacillati</taxon>
        <taxon>Bacillota</taxon>
        <taxon>Bacilli</taxon>
        <taxon>Bacillales</taxon>
        <taxon>Caryophanaceae</taxon>
        <taxon>Ureibacillus</taxon>
    </lineage>
</organism>
<protein>
    <submittedName>
        <fullName evidence="2">Uncharacterized protein</fullName>
    </submittedName>
</protein>
<keyword evidence="3" id="KW-1185">Reference proteome</keyword>
<feature type="compositionally biased region" description="Basic and acidic residues" evidence="1">
    <location>
        <begin position="89"/>
        <end position="101"/>
    </location>
</feature>
<evidence type="ECO:0000313" key="2">
    <source>
        <dbReference type="EMBL" id="TQE91094.1"/>
    </source>
</evidence>
<feature type="compositionally biased region" description="Basic and acidic residues" evidence="1">
    <location>
        <begin position="1"/>
        <end position="18"/>
    </location>
</feature>